<dbReference type="OrthoDB" id="9814256at2"/>
<dbReference type="InterPro" id="IPR038078">
    <property type="entry name" value="PhoU-like_sf"/>
</dbReference>
<dbReference type="GO" id="GO:0045936">
    <property type="term" value="P:negative regulation of phosphate metabolic process"/>
    <property type="evidence" value="ECO:0007669"/>
    <property type="project" value="InterPro"/>
</dbReference>
<dbReference type="Gene3D" id="1.20.58.220">
    <property type="entry name" value="Phosphate transport system protein phou homolog 2, domain 2"/>
    <property type="match status" value="1"/>
</dbReference>
<evidence type="ECO:0000256" key="5">
    <source>
        <dbReference type="ARBA" id="ARBA00022490"/>
    </source>
</evidence>
<dbReference type="GO" id="GO:0030643">
    <property type="term" value="P:intracellular phosphate ion homeostasis"/>
    <property type="evidence" value="ECO:0007669"/>
    <property type="project" value="InterPro"/>
</dbReference>
<feature type="domain" description="PhoU" evidence="9">
    <location>
        <begin position="132"/>
        <end position="213"/>
    </location>
</feature>
<dbReference type="EMBL" id="CP013650">
    <property type="protein sequence ID" value="ALS99387.1"/>
    <property type="molecule type" value="Genomic_DNA"/>
</dbReference>
<name>A0A0U2QP09_9ALTE</name>
<dbReference type="PANTHER" id="PTHR42930">
    <property type="entry name" value="PHOSPHATE-SPECIFIC TRANSPORT SYSTEM ACCESSORY PROTEIN PHOU"/>
    <property type="match status" value="1"/>
</dbReference>
<evidence type="ECO:0000256" key="4">
    <source>
        <dbReference type="ARBA" id="ARBA00022448"/>
    </source>
</evidence>
<dbReference type="GO" id="GO:0006817">
    <property type="term" value="P:phosphate ion transport"/>
    <property type="evidence" value="ECO:0007669"/>
    <property type="project" value="UniProtKB-KW"/>
</dbReference>
<feature type="domain" description="PhoU" evidence="9">
    <location>
        <begin position="26"/>
        <end position="112"/>
    </location>
</feature>
<dbReference type="SUPFAM" id="SSF109755">
    <property type="entry name" value="PhoU-like"/>
    <property type="match status" value="1"/>
</dbReference>
<evidence type="ECO:0000256" key="8">
    <source>
        <dbReference type="PIRNR" id="PIRNR003107"/>
    </source>
</evidence>
<comment type="function">
    <text evidence="7 8">Plays a role in the regulation of phosphate uptake.</text>
</comment>
<accession>A0A0U2QP09</accession>
<dbReference type="PIRSF" id="PIRSF003107">
    <property type="entry name" value="PhoU"/>
    <property type="match status" value="1"/>
</dbReference>
<evidence type="ECO:0000256" key="6">
    <source>
        <dbReference type="ARBA" id="ARBA00022592"/>
    </source>
</evidence>
<dbReference type="KEGG" id="lal:AT746_14725"/>
<dbReference type="RefSeq" id="WP_062481622.1">
    <property type="nucleotide sequence ID" value="NZ_CP013650.1"/>
</dbReference>
<evidence type="ECO:0000313" key="11">
    <source>
        <dbReference type="Proteomes" id="UP000068447"/>
    </source>
</evidence>
<evidence type="ECO:0000256" key="7">
    <source>
        <dbReference type="ARBA" id="ARBA00056181"/>
    </source>
</evidence>
<organism evidence="10 11">
    <name type="scientific">Lacimicrobium alkaliphilum</name>
    <dbReference type="NCBI Taxonomy" id="1526571"/>
    <lineage>
        <taxon>Bacteria</taxon>
        <taxon>Pseudomonadati</taxon>
        <taxon>Pseudomonadota</taxon>
        <taxon>Gammaproteobacteria</taxon>
        <taxon>Alteromonadales</taxon>
        <taxon>Alteromonadaceae</taxon>
        <taxon>Lacimicrobium</taxon>
    </lineage>
</organism>
<keyword evidence="5 8" id="KW-0963">Cytoplasm</keyword>
<keyword evidence="6 8" id="KW-0592">Phosphate transport</keyword>
<dbReference type="STRING" id="1526571.AT746_14725"/>
<dbReference type="GO" id="GO:0005737">
    <property type="term" value="C:cytoplasm"/>
    <property type="evidence" value="ECO:0007669"/>
    <property type="project" value="UniProtKB-SubCell"/>
</dbReference>
<evidence type="ECO:0000313" key="10">
    <source>
        <dbReference type="EMBL" id="ALS99387.1"/>
    </source>
</evidence>
<reference evidence="10 11" key="1">
    <citation type="submission" date="2015-12" db="EMBL/GenBank/DDBJ databases">
        <title>Complete genome of Lacimicrobium alkaliphilum KCTC 32984.</title>
        <authorList>
            <person name="Kim S.-G."/>
            <person name="Lee Y.-J."/>
        </authorList>
    </citation>
    <scope>NUCLEOTIDE SEQUENCE [LARGE SCALE GENOMIC DNA]</scope>
    <source>
        <strain evidence="10 11">YelD216</strain>
    </source>
</reference>
<comment type="subcellular location">
    <subcellularLocation>
        <location evidence="1 8">Cytoplasm</location>
    </subcellularLocation>
</comment>
<comment type="similarity">
    <text evidence="2 8">Belongs to the PhoU family.</text>
</comment>
<sequence length="240" mass="27370">MQEIKLNTHISGRFNLELENLRNSVLTMGGMVEQQLCDAIAALRDNHMALAEKVIVNDFTVNAMEVQIDEECTRIIAKRHPAASDLRLVLAINKTTADLERMGDDIERIANLLIKGSLPVSEDIKNGMIATGNHVMEMLRRTLNAFARLDAEAALEIHMGDQEIDEQYKQLLTLAVSEMQQDTESLPQWLEVLWAMRALERVGDRCKNVCEYIIYLVKGKDVRHISREDMQRRLAELRQS</sequence>
<evidence type="ECO:0000259" key="9">
    <source>
        <dbReference type="Pfam" id="PF01895"/>
    </source>
</evidence>
<evidence type="ECO:0000256" key="1">
    <source>
        <dbReference type="ARBA" id="ARBA00004496"/>
    </source>
</evidence>
<dbReference type="FunFam" id="1.20.58.220:FF:000004">
    <property type="entry name" value="Phosphate-specific transport system accessory protein PhoU"/>
    <property type="match status" value="1"/>
</dbReference>
<evidence type="ECO:0000256" key="2">
    <source>
        <dbReference type="ARBA" id="ARBA00008107"/>
    </source>
</evidence>
<protein>
    <recommendedName>
        <fullName evidence="8">Phosphate-specific transport system accessory protein PhoU</fullName>
    </recommendedName>
</protein>
<dbReference type="PANTHER" id="PTHR42930:SF3">
    <property type="entry name" value="PHOSPHATE-SPECIFIC TRANSPORT SYSTEM ACCESSORY PROTEIN PHOU"/>
    <property type="match status" value="1"/>
</dbReference>
<dbReference type="Proteomes" id="UP000068447">
    <property type="component" value="Chromosome"/>
</dbReference>
<keyword evidence="11" id="KW-1185">Reference proteome</keyword>
<evidence type="ECO:0000256" key="3">
    <source>
        <dbReference type="ARBA" id="ARBA00011738"/>
    </source>
</evidence>
<proteinExistence type="inferred from homology"/>
<keyword evidence="4 8" id="KW-0813">Transport</keyword>
<dbReference type="Pfam" id="PF01895">
    <property type="entry name" value="PhoU"/>
    <property type="match status" value="2"/>
</dbReference>
<dbReference type="NCBIfam" id="TIGR02135">
    <property type="entry name" value="phoU_full"/>
    <property type="match status" value="1"/>
</dbReference>
<dbReference type="InterPro" id="IPR028366">
    <property type="entry name" value="PhoU"/>
</dbReference>
<dbReference type="InterPro" id="IPR026022">
    <property type="entry name" value="PhoU_dom"/>
</dbReference>
<comment type="subunit">
    <text evidence="3 8">Homodimer.</text>
</comment>
<gene>
    <name evidence="10" type="ORF">AT746_14725</name>
</gene>
<dbReference type="AlphaFoldDB" id="A0A0U2QP09"/>